<dbReference type="GO" id="GO:0016787">
    <property type="term" value="F:hydrolase activity"/>
    <property type="evidence" value="ECO:0007669"/>
    <property type="project" value="UniProtKB-KW"/>
</dbReference>
<keyword evidence="7 12" id="KW-0067">ATP-binding</keyword>
<dbReference type="RefSeq" id="WP_310499888.1">
    <property type="nucleotide sequence ID" value="NZ_JAVDSB010000006.1"/>
</dbReference>
<dbReference type="InterPro" id="IPR036185">
    <property type="entry name" value="DNA_heli_DnaB-like_N_sf"/>
</dbReference>
<dbReference type="PANTHER" id="PTHR30153:SF2">
    <property type="entry name" value="REPLICATIVE DNA HELICASE"/>
    <property type="match status" value="1"/>
</dbReference>
<sequence>MSNGDNMFVDRVPPQNIEAEQAVLGAILIHGDALITAMERITSDDFYRGSHQRIFEAIVELAEAQEPIDLITLTALLQNKQQLEEIGGVTYLSDLANAVPTAANIDYYAAIVEEKSMLRRLIRTATQIVSDGYANEDNVGMMLSDAEKKILEISQRRSSTGFVVIRDVLMEVFEKVESLYSNKGGSTGIPSGFIDLDKMTSGFQRSDLIILAARPSVGKTAFALNVAQNVGVRAKETVAIFSLEMGAAQLVQRMVCAEANVDANRMRTGNLEGDDWEKLTMAIGALSEANVFIDDTPTITVADIRAKCRRLQQEKGLGMILIDYLQLIAGRGGKGGDNRQQEVSEISRTLKQIARELNVPVIALSQLSRGVEQRQDKRPMMSDLRESGSIEQDADIVAFLYRDDYYDKESEKKNIIEIIIAKQRNGPVGTVELAFLKQFNKFVNMDRSHQEAAAGQY</sequence>
<name>A0ABU1NYH5_9BACL</name>
<dbReference type="GO" id="GO:0003678">
    <property type="term" value="F:DNA helicase activity"/>
    <property type="evidence" value="ECO:0007669"/>
    <property type="project" value="UniProtKB-EC"/>
</dbReference>
<dbReference type="InterPro" id="IPR007694">
    <property type="entry name" value="DNA_helicase_DnaB-like_C"/>
</dbReference>
<evidence type="ECO:0000256" key="4">
    <source>
        <dbReference type="ARBA" id="ARBA00022741"/>
    </source>
</evidence>
<evidence type="ECO:0000256" key="1">
    <source>
        <dbReference type="ARBA" id="ARBA00008428"/>
    </source>
</evidence>
<evidence type="ECO:0000256" key="5">
    <source>
        <dbReference type="ARBA" id="ARBA00022801"/>
    </source>
</evidence>
<accession>A0ABU1NYH5</accession>
<dbReference type="EC" id="5.6.2.3" evidence="11 12"/>
<dbReference type="Pfam" id="PF00772">
    <property type="entry name" value="DnaB"/>
    <property type="match status" value="1"/>
</dbReference>
<keyword evidence="8 12" id="KW-0238">DNA-binding</keyword>
<protein>
    <recommendedName>
        <fullName evidence="11 12">Replicative DNA helicase</fullName>
        <ecNumber evidence="11 12">5.6.2.3</ecNumber>
    </recommendedName>
</protein>
<evidence type="ECO:0000256" key="8">
    <source>
        <dbReference type="ARBA" id="ARBA00023125"/>
    </source>
</evidence>
<evidence type="ECO:0000256" key="7">
    <source>
        <dbReference type="ARBA" id="ARBA00022840"/>
    </source>
</evidence>
<evidence type="ECO:0000256" key="3">
    <source>
        <dbReference type="ARBA" id="ARBA00022705"/>
    </source>
</evidence>
<proteinExistence type="inferred from homology"/>
<dbReference type="InterPro" id="IPR007692">
    <property type="entry name" value="DNA_helicase_DnaB"/>
</dbReference>
<evidence type="ECO:0000256" key="12">
    <source>
        <dbReference type="RuleBase" id="RU362085"/>
    </source>
</evidence>
<evidence type="ECO:0000313" key="15">
    <source>
        <dbReference type="Proteomes" id="UP001267290"/>
    </source>
</evidence>
<keyword evidence="5 12" id="KW-0378">Hydrolase</keyword>
<evidence type="ECO:0000256" key="2">
    <source>
        <dbReference type="ARBA" id="ARBA00022515"/>
    </source>
</evidence>
<feature type="domain" description="SF4 helicase" evidence="13">
    <location>
        <begin position="182"/>
        <end position="449"/>
    </location>
</feature>
<evidence type="ECO:0000256" key="11">
    <source>
        <dbReference type="NCBIfam" id="TIGR00665"/>
    </source>
</evidence>
<comment type="similarity">
    <text evidence="1 12">Belongs to the helicase family. DnaB subfamily.</text>
</comment>
<comment type="function">
    <text evidence="12">The main replicative DNA helicase, it participates in initiation and elongation during chromosome replication. Travels ahead of the DNA replisome, separating dsDNA into templates for DNA synthesis. A processive ATP-dependent 5'-3' DNA helicase it has DNA-dependent ATPase activity.</text>
</comment>
<gene>
    <name evidence="14" type="ORF">J2736_003555</name>
</gene>
<dbReference type="SUPFAM" id="SSF48024">
    <property type="entry name" value="N-terminal domain of DnaB helicase"/>
    <property type="match status" value="1"/>
</dbReference>
<keyword evidence="2 12" id="KW-0639">Primosome</keyword>
<dbReference type="NCBIfam" id="NF004384">
    <property type="entry name" value="PRK05748.1"/>
    <property type="match status" value="1"/>
</dbReference>
<keyword evidence="6 12" id="KW-0347">Helicase</keyword>
<evidence type="ECO:0000256" key="6">
    <source>
        <dbReference type="ARBA" id="ARBA00022806"/>
    </source>
</evidence>
<evidence type="ECO:0000256" key="10">
    <source>
        <dbReference type="ARBA" id="ARBA00048954"/>
    </source>
</evidence>
<evidence type="ECO:0000313" key="14">
    <source>
        <dbReference type="EMBL" id="MDR6552349.1"/>
    </source>
</evidence>
<keyword evidence="9" id="KW-0413">Isomerase</keyword>
<dbReference type="NCBIfam" id="TIGR00665">
    <property type="entry name" value="DnaB"/>
    <property type="match status" value="1"/>
</dbReference>
<dbReference type="CDD" id="cd00984">
    <property type="entry name" value="DnaB_C"/>
    <property type="match status" value="1"/>
</dbReference>
<dbReference type="InterPro" id="IPR016136">
    <property type="entry name" value="DNA_helicase_N/primase_C"/>
</dbReference>
<evidence type="ECO:0000256" key="9">
    <source>
        <dbReference type="ARBA" id="ARBA00023235"/>
    </source>
</evidence>
<dbReference type="Gene3D" id="3.40.50.300">
    <property type="entry name" value="P-loop containing nucleotide triphosphate hydrolases"/>
    <property type="match status" value="1"/>
</dbReference>
<dbReference type="SUPFAM" id="SSF52540">
    <property type="entry name" value="P-loop containing nucleoside triphosphate hydrolases"/>
    <property type="match status" value="1"/>
</dbReference>
<dbReference type="InterPro" id="IPR027417">
    <property type="entry name" value="P-loop_NTPase"/>
</dbReference>
<keyword evidence="4 12" id="KW-0547">Nucleotide-binding</keyword>
<dbReference type="Pfam" id="PF03796">
    <property type="entry name" value="DnaB_C"/>
    <property type="match status" value="1"/>
</dbReference>
<keyword evidence="3 12" id="KW-0235">DNA replication</keyword>
<dbReference type="Gene3D" id="1.10.860.10">
    <property type="entry name" value="DNAb Helicase, Chain A"/>
    <property type="match status" value="1"/>
</dbReference>
<keyword evidence="15" id="KW-1185">Reference proteome</keyword>
<dbReference type="PANTHER" id="PTHR30153">
    <property type="entry name" value="REPLICATIVE DNA HELICASE DNAB"/>
    <property type="match status" value="1"/>
</dbReference>
<comment type="catalytic activity">
    <reaction evidence="10 12">
        <text>ATP + H2O = ADP + phosphate + H(+)</text>
        <dbReference type="Rhea" id="RHEA:13065"/>
        <dbReference type="ChEBI" id="CHEBI:15377"/>
        <dbReference type="ChEBI" id="CHEBI:15378"/>
        <dbReference type="ChEBI" id="CHEBI:30616"/>
        <dbReference type="ChEBI" id="CHEBI:43474"/>
        <dbReference type="ChEBI" id="CHEBI:456216"/>
        <dbReference type="EC" id="5.6.2.3"/>
    </reaction>
</comment>
<dbReference type="InterPro" id="IPR007693">
    <property type="entry name" value="DNA_helicase_DnaB-like_N"/>
</dbReference>
<reference evidence="14 15" key="1">
    <citation type="submission" date="2023-07" db="EMBL/GenBank/DDBJ databases">
        <title>Sorghum-associated microbial communities from plants grown in Nebraska, USA.</title>
        <authorList>
            <person name="Schachtman D."/>
        </authorList>
    </citation>
    <scope>NUCLEOTIDE SEQUENCE [LARGE SCALE GENOMIC DNA]</scope>
    <source>
        <strain evidence="14 15">CC258</strain>
    </source>
</reference>
<dbReference type="PROSITE" id="PS51199">
    <property type="entry name" value="SF4_HELICASE"/>
    <property type="match status" value="1"/>
</dbReference>
<dbReference type="Proteomes" id="UP001267290">
    <property type="component" value="Unassembled WGS sequence"/>
</dbReference>
<comment type="caution">
    <text evidence="14">The sequence shown here is derived from an EMBL/GenBank/DDBJ whole genome shotgun (WGS) entry which is preliminary data.</text>
</comment>
<organism evidence="14 15">
    <name type="scientific">Paenibacillus qinlingensis</name>
    <dbReference type="NCBI Taxonomy" id="1837343"/>
    <lineage>
        <taxon>Bacteria</taxon>
        <taxon>Bacillati</taxon>
        <taxon>Bacillota</taxon>
        <taxon>Bacilli</taxon>
        <taxon>Bacillales</taxon>
        <taxon>Paenibacillaceae</taxon>
        <taxon>Paenibacillus</taxon>
    </lineage>
</organism>
<dbReference type="EMBL" id="JAVDSB010000006">
    <property type="protein sequence ID" value="MDR6552349.1"/>
    <property type="molecule type" value="Genomic_DNA"/>
</dbReference>
<evidence type="ECO:0000259" key="13">
    <source>
        <dbReference type="PROSITE" id="PS51199"/>
    </source>
</evidence>